<feature type="region of interest" description="Disordered" evidence="1">
    <location>
        <begin position="1"/>
        <end position="40"/>
    </location>
</feature>
<evidence type="ECO:0000256" key="1">
    <source>
        <dbReference type="SAM" id="MobiDB-lite"/>
    </source>
</evidence>
<keyword evidence="2" id="KW-0472">Membrane</keyword>
<feature type="transmembrane region" description="Helical" evidence="2">
    <location>
        <begin position="223"/>
        <end position="244"/>
    </location>
</feature>
<comment type="caution">
    <text evidence="3">The sequence shown here is derived from an EMBL/GenBank/DDBJ whole genome shotgun (WGS) entry which is preliminary data.</text>
</comment>
<keyword evidence="4" id="KW-1185">Reference proteome</keyword>
<dbReference type="EMBL" id="AJIL01000180">
    <property type="protein sequence ID" value="KNE91981.1"/>
    <property type="molecule type" value="Genomic_DNA"/>
</dbReference>
<protein>
    <submittedName>
        <fullName evidence="3">Uncharacterized protein</fullName>
    </submittedName>
</protein>
<feature type="transmembrane region" description="Helical" evidence="2">
    <location>
        <begin position="370"/>
        <end position="392"/>
    </location>
</feature>
<evidence type="ECO:0000313" key="4">
    <source>
        <dbReference type="Proteomes" id="UP000054564"/>
    </source>
</evidence>
<feature type="compositionally biased region" description="Acidic residues" evidence="1">
    <location>
        <begin position="546"/>
        <end position="562"/>
    </location>
</feature>
<dbReference type="AlphaFoldDB" id="A0A0L0UYK4"/>
<evidence type="ECO:0000256" key="2">
    <source>
        <dbReference type="SAM" id="Phobius"/>
    </source>
</evidence>
<reference evidence="4" key="1">
    <citation type="submission" date="2014-03" db="EMBL/GenBank/DDBJ databases">
        <title>The Genome Sequence of Puccinia striiformis f. sp. tritici PST-78.</title>
        <authorList>
            <consortium name="The Broad Institute Genome Sequencing Platform"/>
            <person name="Cuomo C."/>
            <person name="Hulbert S."/>
            <person name="Chen X."/>
            <person name="Walker B."/>
            <person name="Young S.K."/>
            <person name="Zeng Q."/>
            <person name="Gargeya S."/>
            <person name="Fitzgerald M."/>
            <person name="Haas B."/>
            <person name="Abouelleil A."/>
            <person name="Alvarado L."/>
            <person name="Arachchi H.M."/>
            <person name="Berlin A.M."/>
            <person name="Chapman S.B."/>
            <person name="Goldberg J."/>
            <person name="Griggs A."/>
            <person name="Gujja S."/>
            <person name="Hansen M."/>
            <person name="Howarth C."/>
            <person name="Imamovic A."/>
            <person name="Larimer J."/>
            <person name="McCowan C."/>
            <person name="Montmayeur A."/>
            <person name="Murphy C."/>
            <person name="Neiman D."/>
            <person name="Pearson M."/>
            <person name="Priest M."/>
            <person name="Roberts A."/>
            <person name="Saif S."/>
            <person name="Shea T."/>
            <person name="Sisk P."/>
            <person name="Sykes S."/>
            <person name="Wortman J."/>
            <person name="Nusbaum C."/>
            <person name="Birren B."/>
        </authorList>
    </citation>
    <scope>NUCLEOTIDE SEQUENCE [LARGE SCALE GENOMIC DNA]</scope>
    <source>
        <strain evidence="4">race PST-78</strain>
    </source>
</reference>
<feature type="transmembrane region" description="Helical" evidence="2">
    <location>
        <begin position="74"/>
        <end position="96"/>
    </location>
</feature>
<feature type="transmembrane region" description="Helical" evidence="2">
    <location>
        <begin position="264"/>
        <end position="285"/>
    </location>
</feature>
<keyword evidence="2" id="KW-1133">Transmembrane helix</keyword>
<feature type="transmembrane region" description="Helical" evidence="2">
    <location>
        <begin position="297"/>
        <end position="325"/>
    </location>
</feature>
<feature type="compositionally biased region" description="Basic and acidic residues" evidence="1">
    <location>
        <begin position="653"/>
        <end position="666"/>
    </location>
</feature>
<accession>A0A0L0UYK4</accession>
<feature type="region of interest" description="Disordered" evidence="1">
    <location>
        <begin position="653"/>
        <end position="700"/>
    </location>
</feature>
<dbReference type="OrthoDB" id="2507721at2759"/>
<name>A0A0L0UYK4_9BASI</name>
<sequence>MAPISSSRANPSSATPRSSERRTDRRVEDSPANHLLSQANARDREALLQYPHLEKMDSDSINAINYANLNKLSIGFLSIVVPLSSGLAGCLSYQFMNYLNTKMFIQAQAQNQLPNESRKMPSSLYHPNRCHFREEPKKSGYGDQKKNHHIPAEVAADQLENQKSEELNNRNLPHPSSTFNSNCQPDFFDYGLDNKPNTISDKHHWFRTLTIFEQQFGFMNDKFNVVVFFILVANLFSMALEILVFKSLAHHTLVDTGLTRVYSWPLSTLLVVNYLITTGTRIYFARLASTMLRAPQMFLICSLFLLLISLAGLILQTVLVGVHLIDYDQIRYTLTRNASEVQALGELINDLSEYFTIIGRHRIRLDLLQLAWLGPEFAWDLLISAVLMFNVLDSRKRCRFGSLDGKISLGITIMFETMFLVTLVTFVVLCICLVVGGKVDIDFERMNTLHAGFDGFVTKLHTISIFCSLQHKVNDRLRLEQKFILSAQQKLRDSTLSGYNLRQSVGSGDPNCHRKQSRKGSQAIQFPDFDETEVEVSQVDGSDHADDSDENDFDENSLDDEMGGEKISANATENSRIDPRINAETCHPNLSQPAKPNELDPNDLIEDLAIQIPEHAKIVNNQFFGRTSSSLSESLIRGPALNDIGLVPNMSLKKYDDPRELPDAHHPQPVPHHSHSNPSYEFPSTIPAPRPSFQPNQSLP</sequence>
<feature type="compositionally biased region" description="Basic and acidic residues" evidence="1">
    <location>
        <begin position="18"/>
        <end position="31"/>
    </location>
</feature>
<feature type="transmembrane region" description="Helical" evidence="2">
    <location>
        <begin position="413"/>
        <end position="436"/>
    </location>
</feature>
<feature type="region of interest" description="Disordered" evidence="1">
    <location>
        <begin position="502"/>
        <end position="601"/>
    </location>
</feature>
<gene>
    <name evidence="3" type="ORF">PSTG_14606</name>
</gene>
<dbReference type="Proteomes" id="UP000054564">
    <property type="component" value="Unassembled WGS sequence"/>
</dbReference>
<keyword evidence="2" id="KW-0812">Transmembrane</keyword>
<organism evidence="3 4">
    <name type="scientific">Puccinia striiformis f. sp. tritici PST-78</name>
    <dbReference type="NCBI Taxonomy" id="1165861"/>
    <lineage>
        <taxon>Eukaryota</taxon>
        <taxon>Fungi</taxon>
        <taxon>Dikarya</taxon>
        <taxon>Basidiomycota</taxon>
        <taxon>Pucciniomycotina</taxon>
        <taxon>Pucciniomycetes</taxon>
        <taxon>Pucciniales</taxon>
        <taxon>Pucciniaceae</taxon>
        <taxon>Puccinia</taxon>
    </lineage>
</organism>
<feature type="compositionally biased region" description="Polar residues" evidence="1">
    <location>
        <begin position="1"/>
        <end position="17"/>
    </location>
</feature>
<proteinExistence type="predicted"/>
<evidence type="ECO:0000313" key="3">
    <source>
        <dbReference type="EMBL" id="KNE91981.1"/>
    </source>
</evidence>